<dbReference type="GO" id="GO:0030414">
    <property type="term" value="F:peptidase inhibitor activity"/>
    <property type="evidence" value="ECO:0007669"/>
    <property type="project" value="InterPro"/>
</dbReference>
<feature type="signal peptide" evidence="1">
    <location>
        <begin position="1"/>
        <end position="19"/>
    </location>
</feature>
<name>A0A9J6BCY7_POLVA</name>
<keyword evidence="4" id="KW-1185">Reference proteome</keyword>
<feature type="domain" description="WAP" evidence="2">
    <location>
        <begin position="17"/>
        <end position="64"/>
    </location>
</feature>
<reference evidence="3" key="1">
    <citation type="submission" date="2021-03" db="EMBL/GenBank/DDBJ databases">
        <title>Chromosome level genome of the anhydrobiotic midge Polypedilum vanderplanki.</title>
        <authorList>
            <person name="Yoshida Y."/>
            <person name="Kikawada T."/>
            <person name="Gusev O."/>
        </authorList>
    </citation>
    <scope>NUCLEOTIDE SEQUENCE</scope>
    <source>
        <strain evidence="3">NIAS01</strain>
        <tissue evidence="3">Whole body or cell culture</tissue>
    </source>
</reference>
<gene>
    <name evidence="3" type="ORF">PVAND_015715</name>
</gene>
<accession>A0A9J6BCY7</accession>
<dbReference type="AlphaFoldDB" id="A0A9J6BCY7"/>
<comment type="caution">
    <text evidence="3">The sequence shown here is derived from an EMBL/GenBank/DDBJ whole genome shotgun (WGS) entry which is preliminary data.</text>
</comment>
<sequence>MKFTTTILIFATFIALTLALAPECPSYSQVSTCTPKCKEDIECASTGGKCCPNICNTKSCVSRQNNSKYGTNTGDKYGSNTATGSYCGNTKCNSFEKCGTDPSTKRPKCVRS</sequence>
<feature type="chain" id="PRO_5039900753" description="WAP domain-containing protein" evidence="1">
    <location>
        <begin position="20"/>
        <end position="112"/>
    </location>
</feature>
<dbReference type="Proteomes" id="UP001107558">
    <property type="component" value="Chromosome 4"/>
</dbReference>
<dbReference type="GO" id="GO:0005576">
    <property type="term" value="C:extracellular region"/>
    <property type="evidence" value="ECO:0007669"/>
    <property type="project" value="InterPro"/>
</dbReference>
<dbReference type="OrthoDB" id="8187079at2759"/>
<dbReference type="EMBL" id="JADBJN010000004">
    <property type="protein sequence ID" value="KAG5667745.1"/>
    <property type="molecule type" value="Genomic_DNA"/>
</dbReference>
<protein>
    <recommendedName>
        <fullName evidence="2">WAP domain-containing protein</fullName>
    </recommendedName>
</protein>
<evidence type="ECO:0000256" key="1">
    <source>
        <dbReference type="SAM" id="SignalP"/>
    </source>
</evidence>
<evidence type="ECO:0000313" key="4">
    <source>
        <dbReference type="Proteomes" id="UP001107558"/>
    </source>
</evidence>
<evidence type="ECO:0000259" key="2">
    <source>
        <dbReference type="PROSITE" id="PS51390"/>
    </source>
</evidence>
<dbReference type="PROSITE" id="PS51390">
    <property type="entry name" value="WAP"/>
    <property type="match status" value="1"/>
</dbReference>
<proteinExistence type="predicted"/>
<evidence type="ECO:0000313" key="3">
    <source>
        <dbReference type="EMBL" id="KAG5667745.1"/>
    </source>
</evidence>
<dbReference type="Pfam" id="PF00095">
    <property type="entry name" value="WAP"/>
    <property type="match status" value="1"/>
</dbReference>
<keyword evidence="1" id="KW-0732">Signal</keyword>
<dbReference type="InterPro" id="IPR008197">
    <property type="entry name" value="WAP_dom"/>
</dbReference>
<organism evidence="3 4">
    <name type="scientific">Polypedilum vanderplanki</name>
    <name type="common">Sleeping chironomid midge</name>
    <dbReference type="NCBI Taxonomy" id="319348"/>
    <lineage>
        <taxon>Eukaryota</taxon>
        <taxon>Metazoa</taxon>
        <taxon>Ecdysozoa</taxon>
        <taxon>Arthropoda</taxon>
        <taxon>Hexapoda</taxon>
        <taxon>Insecta</taxon>
        <taxon>Pterygota</taxon>
        <taxon>Neoptera</taxon>
        <taxon>Endopterygota</taxon>
        <taxon>Diptera</taxon>
        <taxon>Nematocera</taxon>
        <taxon>Chironomoidea</taxon>
        <taxon>Chironomidae</taxon>
        <taxon>Chironominae</taxon>
        <taxon>Polypedilum</taxon>
        <taxon>Polypedilum</taxon>
    </lineage>
</organism>